<dbReference type="EMBL" id="KV425948">
    <property type="protein sequence ID" value="KZV96039.1"/>
    <property type="molecule type" value="Genomic_DNA"/>
</dbReference>
<dbReference type="InParanoid" id="A0A166AXJ5"/>
<gene>
    <name evidence="3" type="ORF">EXIGLDRAFT_447131</name>
</gene>
<evidence type="ECO:0000313" key="3">
    <source>
        <dbReference type="EMBL" id="KZV96039.1"/>
    </source>
</evidence>
<evidence type="ECO:0000256" key="2">
    <source>
        <dbReference type="SAM" id="Phobius"/>
    </source>
</evidence>
<feature type="transmembrane region" description="Helical" evidence="2">
    <location>
        <begin position="175"/>
        <end position="198"/>
    </location>
</feature>
<name>A0A166AXJ5_EXIGL</name>
<evidence type="ECO:0000313" key="4">
    <source>
        <dbReference type="Proteomes" id="UP000077266"/>
    </source>
</evidence>
<reference evidence="3 4" key="1">
    <citation type="journal article" date="2016" name="Mol. Biol. Evol.">
        <title>Comparative Genomics of Early-Diverging Mushroom-Forming Fungi Provides Insights into the Origins of Lignocellulose Decay Capabilities.</title>
        <authorList>
            <person name="Nagy L.G."/>
            <person name="Riley R."/>
            <person name="Tritt A."/>
            <person name="Adam C."/>
            <person name="Daum C."/>
            <person name="Floudas D."/>
            <person name="Sun H."/>
            <person name="Yadav J.S."/>
            <person name="Pangilinan J."/>
            <person name="Larsson K.H."/>
            <person name="Matsuura K."/>
            <person name="Barry K."/>
            <person name="Labutti K."/>
            <person name="Kuo R."/>
            <person name="Ohm R.A."/>
            <person name="Bhattacharya S.S."/>
            <person name="Shirouzu T."/>
            <person name="Yoshinaga Y."/>
            <person name="Martin F.M."/>
            <person name="Grigoriev I.V."/>
            <person name="Hibbett D.S."/>
        </authorList>
    </citation>
    <scope>NUCLEOTIDE SEQUENCE [LARGE SCALE GENOMIC DNA]</scope>
    <source>
        <strain evidence="3 4">HHB12029</strain>
    </source>
</reference>
<sequence>MAAQAPNDQYTTVGFNDGNLRYLPNGAWTDSVSESAASGSTGISIEITYVKSAYVLLEFYGSHLWYYGDLDWNHGNCSIAIDDNEPTILSTNWGSHVPPRVLWDQEVAPGRHILNITNMQGGAPVTVAYFIYTPLAPDQSIAIGSASSTLPSTLPTPPAENSGVTQGTSSMPTSVVAVLSLGIALMAISVALLAFIFIRSRRRKAAQSPEQHTVPFFASYRVGPDAPNAISPSVPDLSELPSYASEVPPPSPRTPSKRNRVPAGGS</sequence>
<dbReference type="Proteomes" id="UP000077266">
    <property type="component" value="Unassembled WGS sequence"/>
</dbReference>
<keyword evidence="4" id="KW-1185">Reference proteome</keyword>
<dbReference type="OrthoDB" id="2563669at2759"/>
<accession>A0A166AXJ5</accession>
<keyword evidence="2" id="KW-0472">Membrane</keyword>
<protein>
    <submittedName>
        <fullName evidence="3">Uncharacterized protein</fullName>
    </submittedName>
</protein>
<keyword evidence="2" id="KW-0812">Transmembrane</keyword>
<dbReference type="AlphaFoldDB" id="A0A166AXJ5"/>
<keyword evidence="2" id="KW-1133">Transmembrane helix</keyword>
<evidence type="ECO:0000256" key="1">
    <source>
        <dbReference type="SAM" id="MobiDB-lite"/>
    </source>
</evidence>
<proteinExistence type="predicted"/>
<feature type="region of interest" description="Disordered" evidence="1">
    <location>
        <begin position="228"/>
        <end position="266"/>
    </location>
</feature>
<dbReference type="Gene3D" id="2.60.120.260">
    <property type="entry name" value="Galactose-binding domain-like"/>
    <property type="match status" value="1"/>
</dbReference>
<organism evidence="3 4">
    <name type="scientific">Exidia glandulosa HHB12029</name>
    <dbReference type="NCBI Taxonomy" id="1314781"/>
    <lineage>
        <taxon>Eukaryota</taxon>
        <taxon>Fungi</taxon>
        <taxon>Dikarya</taxon>
        <taxon>Basidiomycota</taxon>
        <taxon>Agaricomycotina</taxon>
        <taxon>Agaricomycetes</taxon>
        <taxon>Auriculariales</taxon>
        <taxon>Exidiaceae</taxon>
        <taxon>Exidia</taxon>
    </lineage>
</organism>